<gene>
    <name evidence="2" type="ORF">R1flu_025119</name>
</gene>
<dbReference type="AlphaFoldDB" id="A0ABD1XWV7"/>
<proteinExistence type="predicted"/>
<accession>A0ABD1XWV7</accession>
<sequence length="107" mass="12549">MNVNGMEWKGLKETGWNLLNGRIGTKEKRREVLNAIKVSECGQRRGGSVSKLDHEYRSRPVAQQQEGTTRLSRERRISVNRPRRKRRLKDEEEELCLNKRASEINFV</sequence>
<name>A0ABD1XWV7_9MARC</name>
<evidence type="ECO:0000313" key="3">
    <source>
        <dbReference type="Proteomes" id="UP001605036"/>
    </source>
</evidence>
<feature type="region of interest" description="Disordered" evidence="1">
    <location>
        <begin position="44"/>
        <end position="84"/>
    </location>
</feature>
<organism evidence="2 3">
    <name type="scientific">Riccia fluitans</name>
    <dbReference type="NCBI Taxonomy" id="41844"/>
    <lineage>
        <taxon>Eukaryota</taxon>
        <taxon>Viridiplantae</taxon>
        <taxon>Streptophyta</taxon>
        <taxon>Embryophyta</taxon>
        <taxon>Marchantiophyta</taxon>
        <taxon>Marchantiopsida</taxon>
        <taxon>Marchantiidae</taxon>
        <taxon>Marchantiales</taxon>
        <taxon>Ricciaceae</taxon>
        <taxon>Riccia</taxon>
    </lineage>
</organism>
<protein>
    <submittedName>
        <fullName evidence="2">Uncharacterized protein</fullName>
    </submittedName>
</protein>
<evidence type="ECO:0000313" key="2">
    <source>
        <dbReference type="EMBL" id="KAL2613427.1"/>
    </source>
</evidence>
<keyword evidence="3" id="KW-1185">Reference proteome</keyword>
<dbReference type="EMBL" id="JBHFFA010000007">
    <property type="protein sequence ID" value="KAL2613427.1"/>
    <property type="molecule type" value="Genomic_DNA"/>
</dbReference>
<comment type="caution">
    <text evidence="2">The sequence shown here is derived from an EMBL/GenBank/DDBJ whole genome shotgun (WGS) entry which is preliminary data.</text>
</comment>
<reference evidence="2 3" key="1">
    <citation type="submission" date="2024-09" db="EMBL/GenBank/DDBJ databases">
        <title>Chromosome-scale assembly of Riccia fluitans.</title>
        <authorList>
            <person name="Paukszto L."/>
            <person name="Sawicki J."/>
            <person name="Karawczyk K."/>
            <person name="Piernik-Szablinska J."/>
            <person name="Szczecinska M."/>
            <person name="Mazdziarz M."/>
        </authorList>
    </citation>
    <scope>NUCLEOTIDE SEQUENCE [LARGE SCALE GENOMIC DNA]</scope>
    <source>
        <strain evidence="2">Rf_01</strain>
        <tissue evidence="2">Aerial parts of the thallus</tissue>
    </source>
</reference>
<dbReference type="Proteomes" id="UP001605036">
    <property type="component" value="Unassembled WGS sequence"/>
</dbReference>
<feature type="compositionally biased region" description="Polar residues" evidence="1">
    <location>
        <begin position="61"/>
        <end position="70"/>
    </location>
</feature>
<evidence type="ECO:0000256" key="1">
    <source>
        <dbReference type="SAM" id="MobiDB-lite"/>
    </source>
</evidence>